<feature type="transmembrane region" description="Helical" evidence="1">
    <location>
        <begin position="46"/>
        <end position="69"/>
    </location>
</feature>
<keyword evidence="1" id="KW-0472">Membrane</keyword>
<protein>
    <submittedName>
        <fullName evidence="2">Uncharacterized protein</fullName>
    </submittedName>
</protein>
<accession>A0A9P0LZA9</accession>
<dbReference type="AlphaFoldDB" id="A0A9P0LZA9"/>
<evidence type="ECO:0000313" key="3">
    <source>
        <dbReference type="Proteomes" id="UP001152888"/>
    </source>
</evidence>
<dbReference type="EMBL" id="CAKOFQ010007672">
    <property type="protein sequence ID" value="CAH2006137.1"/>
    <property type="molecule type" value="Genomic_DNA"/>
</dbReference>
<proteinExistence type="predicted"/>
<keyword evidence="3" id="KW-1185">Reference proteome</keyword>
<dbReference type="Proteomes" id="UP001152888">
    <property type="component" value="Unassembled WGS sequence"/>
</dbReference>
<name>A0A9P0LZA9_ACAOB</name>
<evidence type="ECO:0000313" key="2">
    <source>
        <dbReference type="EMBL" id="CAH2006137.1"/>
    </source>
</evidence>
<organism evidence="2 3">
    <name type="scientific">Acanthoscelides obtectus</name>
    <name type="common">Bean weevil</name>
    <name type="synonym">Bruchus obtectus</name>
    <dbReference type="NCBI Taxonomy" id="200917"/>
    <lineage>
        <taxon>Eukaryota</taxon>
        <taxon>Metazoa</taxon>
        <taxon>Ecdysozoa</taxon>
        <taxon>Arthropoda</taxon>
        <taxon>Hexapoda</taxon>
        <taxon>Insecta</taxon>
        <taxon>Pterygota</taxon>
        <taxon>Neoptera</taxon>
        <taxon>Endopterygota</taxon>
        <taxon>Coleoptera</taxon>
        <taxon>Polyphaga</taxon>
        <taxon>Cucujiformia</taxon>
        <taxon>Chrysomeloidea</taxon>
        <taxon>Chrysomelidae</taxon>
        <taxon>Bruchinae</taxon>
        <taxon>Bruchini</taxon>
        <taxon>Acanthoscelides</taxon>
    </lineage>
</organism>
<reference evidence="2" key="1">
    <citation type="submission" date="2022-03" db="EMBL/GenBank/DDBJ databases">
        <authorList>
            <person name="Sayadi A."/>
        </authorList>
    </citation>
    <scope>NUCLEOTIDE SEQUENCE</scope>
</reference>
<gene>
    <name evidence="2" type="ORF">ACAOBT_LOCUS28936</name>
</gene>
<keyword evidence="1" id="KW-1133">Transmembrane helix</keyword>
<keyword evidence="1" id="KW-0812">Transmembrane</keyword>
<sequence length="70" mass="7903">MGSRPVSVGRSLPRCCIRHELYAPAFLLVLRRSRSRRRYGPATEDVAAVVNTWCISLVTVSLFIQICLLK</sequence>
<evidence type="ECO:0000256" key="1">
    <source>
        <dbReference type="SAM" id="Phobius"/>
    </source>
</evidence>
<comment type="caution">
    <text evidence="2">The sequence shown here is derived from an EMBL/GenBank/DDBJ whole genome shotgun (WGS) entry which is preliminary data.</text>
</comment>